<dbReference type="EMBL" id="STGX01000009">
    <property type="protein sequence ID" value="THV27945.1"/>
    <property type="molecule type" value="Genomic_DNA"/>
</dbReference>
<dbReference type="AlphaFoldDB" id="A0A4S8PEA0"/>
<keyword evidence="1" id="KW-0472">Membrane</keyword>
<feature type="transmembrane region" description="Helical" evidence="1">
    <location>
        <begin position="67"/>
        <end position="89"/>
    </location>
</feature>
<sequence>MADGTIERLMIKIGADAKAAVKGIDGFEKYVDKKMSKIAAVNAKVGDTFGARLLKGAMPGFQAVSKLMLGATAIGGIASAAGSAAGAIVPLTTAVIGLGAALPAFAAGGAAAIGTVQIAFAGMGEAIAGDEEALAGLTPAAQSVVGALQDMEPAWSAVTDAVQERMWVGLSDDLTALGTAVLPRLETGLGGVADGLNDIAAEAIAAAGSTTFTDGLDAALANTEGGMEAFASGVGPLMEGVGATIGAFSPLLTDAGEAAGGLAERFGEWALHMQETGQFAELIDSMKSTFSTLGGIVSNVAGTLSTIFSAATITGGSFLDTLETVTGQINEFLTTAEGQDALMGLFQGLADLGGAVAPIVLALVDALGTGLAPIIGDIATTVGPSLANVATELGNALGEIDIVPLAKAFADLLDIIAPLLVPIGQLLNLILKLSPVIVPLAIALGIWTLAQWAINIALLANPIILIITAIVALIAAIVWVATQTTFFQDVWEAVWGAIKAAAQAVADWWTGTVVPAFQAGMVVLKSAISGAKDWIVDKFNAVVSFFKGLPDRISSAVSGMWDGIKEGFKSAVNAVISGWNNLSFTIPSVDLGPLGEVGGFTLSTPNIPMLANGAIATGPTLAVIGEGRYDEAVVPLPKGAKDFAANAGGRGGAGGGQTELVIDLRGDKELVALFRRAIKSRGGNVQKVLGSA</sequence>
<evidence type="ECO:0000313" key="2">
    <source>
        <dbReference type="EMBL" id="THV27945.1"/>
    </source>
</evidence>
<proteinExistence type="predicted"/>
<accession>A0A4S8PEA0</accession>
<feature type="transmembrane region" description="Helical" evidence="1">
    <location>
        <begin position="95"/>
        <end position="120"/>
    </location>
</feature>
<feature type="transmembrane region" description="Helical" evidence="1">
    <location>
        <begin position="456"/>
        <end position="481"/>
    </location>
</feature>
<keyword evidence="1" id="KW-0812">Transmembrane</keyword>
<gene>
    <name evidence="2" type="ORF">E9998_13220</name>
</gene>
<dbReference type="Gene3D" id="1.20.120.20">
    <property type="entry name" value="Apolipoprotein"/>
    <property type="match status" value="1"/>
</dbReference>
<protein>
    <submittedName>
        <fullName evidence="2">Uncharacterized protein</fullName>
    </submittedName>
</protein>
<organism evidence="2 3">
    <name type="scientific">Glycomyces paridis</name>
    <dbReference type="NCBI Taxonomy" id="2126555"/>
    <lineage>
        <taxon>Bacteria</taxon>
        <taxon>Bacillati</taxon>
        <taxon>Actinomycetota</taxon>
        <taxon>Actinomycetes</taxon>
        <taxon>Glycomycetales</taxon>
        <taxon>Glycomycetaceae</taxon>
        <taxon>Glycomyces</taxon>
    </lineage>
</organism>
<keyword evidence="1" id="KW-1133">Transmembrane helix</keyword>
<name>A0A4S8PEA0_9ACTN</name>
<keyword evidence="3" id="KW-1185">Reference proteome</keyword>
<evidence type="ECO:0000256" key="1">
    <source>
        <dbReference type="SAM" id="Phobius"/>
    </source>
</evidence>
<dbReference type="OrthoDB" id="3765294at2"/>
<evidence type="ECO:0000313" key="3">
    <source>
        <dbReference type="Proteomes" id="UP000305792"/>
    </source>
</evidence>
<reference evidence="2 3" key="1">
    <citation type="journal article" date="2018" name="Int. J. Syst. Evol. Microbiol.">
        <title>Glycomyces paridis sp. nov., isolated from the medicinal plant Paris polyphylla.</title>
        <authorList>
            <person name="Fang X.M."/>
            <person name="Bai J.L."/>
            <person name="Su J."/>
            <person name="Zhao L.L."/>
            <person name="Liu H.Y."/>
            <person name="Ma B.P."/>
            <person name="Zhang Y.Q."/>
            <person name="Yu L.Y."/>
        </authorList>
    </citation>
    <scope>NUCLEOTIDE SEQUENCE [LARGE SCALE GENOMIC DNA]</scope>
    <source>
        <strain evidence="2 3">CPCC 204357</strain>
    </source>
</reference>
<feature type="transmembrane region" description="Helical" evidence="1">
    <location>
        <begin position="429"/>
        <end position="450"/>
    </location>
</feature>
<dbReference type="RefSeq" id="WP_136530178.1">
    <property type="nucleotide sequence ID" value="NZ_STGX01000009.1"/>
</dbReference>
<comment type="caution">
    <text evidence="2">The sequence shown here is derived from an EMBL/GenBank/DDBJ whole genome shotgun (WGS) entry which is preliminary data.</text>
</comment>
<dbReference type="Proteomes" id="UP000305792">
    <property type="component" value="Unassembled WGS sequence"/>
</dbReference>